<dbReference type="STRING" id="360411.AC812_16295"/>
<keyword evidence="6" id="KW-1185">Reference proteome</keyword>
<proteinExistence type="inferred from homology"/>
<evidence type="ECO:0000256" key="1">
    <source>
        <dbReference type="ARBA" id="ARBA00006975"/>
    </source>
</evidence>
<dbReference type="AlphaFoldDB" id="A0A0P6XJM7"/>
<comment type="function">
    <text evidence="3 4">Together with the chaperonin GroEL, plays an essential role in assisting protein folding. The GroEL-GroES system forms a nano-cage that allows encapsulation of the non-native substrate proteins and provides a physical environment optimized to promote and accelerate protein folding. GroES binds to the apical surface of the GroEL ring, thereby capping the opening of the GroEL channel.</text>
</comment>
<evidence type="ECO:0000256" key="3">
    <source>
        <dbReference type="HAMAP-Rule" id="MF_00580"/>
    </source>
</evidence>
<evidence type="ECO:0000256" key="4">
    <source>
        <dbReference type="RuleBase" id="RU000535"/>
    </source>
</evidence>
<dbReference type="GO" id="GO:0051082">
    <property type="term" value="F:unfolded protein binding"/>
    <property type="evidence" value="ECO:0007669"/>
    <property type="project" value="TreeGrafter"/>
</dbReference>
<dbReference type="CDD" id="cd00320">
    <property type="entry name" value="cpn10"/>
    <property type="match status" value="1"/>
</dbReference>
<dbReference type="GO" id="GO:0005524">
    <property type="term" value="F:ATP binding"/>
    <property type="evidence" value="ECO:0007669"/>
    <property type="project" value="InterPro"/>
</dbReference>
<dbReference type="PANTHER" id="PTHR10772:SF63">
    <property type="entry name" value="20 KDA CHAPERONIN, CHLOROPLASTIC"/>
    <property type="match status" value="1"/>
</dbReference>
<dbReference type="EMBL" id="LGHJ01000026">
    <property type="protein sequence ID" value="KPL71499.1"/>
    <property type="molecule type" value="Genomic_DNA"/>
</dbReference>
<evidence type="ECO:0000256" key="2">
    <source>
        <dbReference type="ARBA" id="ARBA00023186"/>
    </source>
</evidence>
<keyword evidence="3" id="KW-0963">Cytoplasm</keyword>
<comment type="caution">
    <text evidence="5">The sequence shown here is derived from an EMBL/GenBank/DDBJ whole genome shotgun (WGS) entry which is preliminary data.</text>
</comment>
<dbReference type="HAMAP" id="MF_00580">
    <property type="entry name" value="CH10"/>
    <property type="match status" value="1"/>
</dbReference>
<protein>
    <recommendedName>
        <fullName evidence="3">Co-chaperonin GroES</fullName>
    </recommendedName>
    <alternativeName>
        <fullName evidence="3">10 kDa chaperonin</fullName>
    </alternativeName>
    <alternativeName>
        <fullName evidence="3">Chaperonin-10</fullName>
        <shortName evidence="3">Cpn10</shortName>
    </alternativeName>
</protein>
<evidence type="ECO:0000313" key="5">
    <source>
        <dbReference type="EMBL" id="KPL71499.1"/>
    </source>
</evidence>
<dbReference type="PRINTS" id="PR00297">
    <property type="entry name" value="CHAPERONIN10"/>
</dbReference>
<accession>A0A0P6XJM7</accession>
<comment type="subunit">
    <text evidence="3">Heptamer of 7 subunits arranged in a ring. Interacts with the chaperonin GroEL.</text>
</comment>
<reference evidence="5 6" key="1">
    <citation type="submission" date="2015-07" db="EMBL/GenBank/DDBJ databases">
        <title>Draft genome of Bellilinea caldifistulae DSM 17877.</title>
        <authorList>
            <person name="Hemp J."/>
            <person name="Ward L.M."/>
            <person name="Pace L.A."/>
            <person name="Fischer W.W."/>
        </authorList>
    </citation>
    <scope>NUCLEOTIDE SEQUENCE [LARGE SCALE GENOMIC DNA]</scope>
    <source>
        <strain evidence="5 6">GOMI-1</strain>
    </source>
</reference>
<dbReference type="GO" id="GO:0005737">
    <property type="term" value="C:cytoplasm"/>
    <property type="evidence" value="ECO:0007669"/>
    <property type="project" value="UniProtKB-SubCell"/>
</dbReference>
<dbReference type="FunFam" id="2.30.33.40:FF:000001">
    <property type="entry name" value="10 kDa chaperonin"/>
    <property type="match status" value="1"/>
</dbReference>
<keyword evidence="2 3" id="KW-0143">Chaperone</keyword>
<dbReference type="InterPro" id="IPR037124">
    <property type="entry name" value="Chaperonin_GroES_sf"/>
</dbReference>
<dbReference type="SUPFAM" id="SSF50129">
    <property type="entry name" value="GroES-like"/>
    <property type="match status" value="1"/>
</dbReference>
<dbReference type="PATRIC" id="fig|360411.5.peg.2029"/>
<dbReference type="GO" id="GO:0044183">
    <property type="term" value="F:protein folding chaperone"/>
    <property type="evidence" value="ECO:0007669"/>
    <property type="project" value="InterPro"/>
</dbReference>
<dbReference type="Pfam" id="PF00166">
    <property type="entry name" value="Cpn10"/>
    <property type="match status" value="1"/>
</dbReference>
<dbReference type="GO" id="GO:0051087">
    <property type="term" value="F:protein-folding chaperone binding"/>
    <property type="evidence" value="ECO:0007669"/>
    <property type="project" value="TreeGrafter"/>
</dbReference>
<comment type="similarity">
    <text evidence="1 3 4">Belongs to the GroES chaperonin family.</text>
</comment>
<dbReference type="InterPro" id="IPR020818">
    <property type="entry name" value="Chaperonin_GroES"/>
</dbReference>
<evidence type="ECO:0000313" key="6">
    <source>
        <dbReference type="Proteomes" id="UP000050514"/>
    </source>
</evidence>
<gene>
    <name evidence="3 5" type="primary">groES</name>
    <name evidence="3" type="synonym">groS</name>
    <name evidence="5" type="ORF">AC812_16295</name>
</gene>
<comment type="subcellular location">
    <subcellularLocation>
        <location evidence="3">Cytoplasm</location>
    </subcellularLocation>
</comment>
<name>A0A0P6XJM7_9CHLR</name>
<dbReference type="Proteomes" id="UP000050514">
    <property type="component" value="Unassembled WGS sequence"/>
</dbReference>
<sequence length="91" mass="10038">MSQIKVQPMGARILVKPLEQENKTATGLYIPETAKEKPQTGVVVAVGDDEEIKLKVNDKILFAKYSGTEIKLGNDDYLIMECSDVLAKVLD</sequence>
<dbReference type="GO" id="GO:0046872">
    <property type="term" value="F:metal ion binding"/>
    <property type="evidence" value="ECO:0007669"/>
    <property type="project" value="TreeGrafter"/>
</dbReference>
<organism evidence="5 6">
    <name type="scientific">Bellilinea caldifistulae</name>
    <dbReference type="NCBI Taxonomy" id="360411"/>
    <lineage>
        <taxon>Bacteria</taxon>
        <taxon>Bacillati</taxon>
        <taxon>Chloroflexota</taxon>
        <taxon>Anaerolineae</taxon>
        <taxon>Anaerolineales</taxon>
        <taxon>Anaerolineaceae</taxon>
        <taxon>Bellilinea</taxon>
    </lineage>
</organism>
<dbReference type="SMART" id="SM00883">
    <property type="entry name" value="Cpn10"/>
    <property type="match status" value="1"/>
</dbReference>
<dbReference type="PANTHER" id="PTHR10772">
    <property type="entry name" value="10 KDA HEAT SHOCK PROTEIN"/>
    <property type="match status" value="1"/>
</dbReference>
<dbReference type="NCBIfam" id="NF001531">
    <property type="entry name" value="PRK00364.2-2"/>
    <property type="match status" value="1"/>
</dbReference>
<dbReference type="OrthoDB" id="9806791at2"/>
<dbReference type="InterPro" id="IPR011032">
    <property type="entry name" value="GroES-like_sf"/>
</dbReference>
<dbReference type="Gene3D" id="2.30.33.40">
    <property type="entry name" value="GroES chaperonin"/>
    <property type="match status" value="1"/>
</dbReference>